<dbReference type="Gene3D" id="1.25.40.10">
    <property type="entry name" value="Tetratricopeptide repeat domain"/>
    <property type="match status" value="1"/>
</dbReference>
<dbReference type="OrthoDB" id="2957368at2"/>
<reference evidence="1 2" key="1">
    <citation type="journal article" date="2013" name="Int. J. Syst. Evol. Microbiol.">
        <title>Tumebacillus flagellatus sp. nov., an alpha-amylase/pullulanase-producing bacterium isolated from cassava wastewater.</title>
        <authorList>
            <person name="Wang Q."/>
            <person name="Xie N."/>
            <person name="Qin Y."/>
            <person name="Shen N."/>
            <person name="Zhu J."/>
            <person name="Mi H."/>
            <person name="Huang R."/>
        </authorList>
    </citation>
    <scope>NUCLEOTIDE SEQUENCE [LARGE SCALE GENOMIC DNA]</scope>
    <source>
        <strain evidence="1 2">GST4</strain>
    </source>
</reference>
<accession>A0A074LF68</accession>
<sequence length="176" mass="20668">MQKQFDDAHHTWLRSMEFAKSLHESFEDKRLLHRVTANLMLTYSIRKEYSNIEEMLLLVEETFPDNHLALGLASFTRMQIQKDRGDYESAKQHAYRSLEHFERTEDNMQIGHALINVAHFEYLLGNYRASTRSLLSAIKKVVLHEDILVIAVKDYVKSLVKVQENDTALRVIEQYV</sequence>
<dbReference type="RefSeq" id="WP_038094635.1">
    <property type="nucleotide sequence ID" value="NZ_JMIR01000060.1"/>
</dbReference>
<keyword evidence="2" id="KW-1185">Reference proteome</keyword>
<evidence type="ECO:0000313" key="2">
    <source>
        <dbReference type="Proteomes" id="UP000027931"/>
    </source>
</evidence>
<evidence type="ECO:0000313" key="1">
    <source>
        <dbReference type="EMBL" id="KEO80891.1"/>
    </source>
</evidence>
<name>A0A074LF68_9BACL</name>
<dbReference type="InterPro" id="IPR011990">
    <property type="entry name" value="TPR-like_helical_dom_sf"/>
</dbReference>
<protein>
    <recommendedName>
        <fullName evidence="3">MalT-like TPR region domain-containing protein</fullName>
    </recommendedName>
</protein>
<dbReference type="AlphaFoldDB" id="A0A074LF68"/>
<comment type="caution">
    <text evidence="1">The sequence shown here is derived from an EMBL/GenBank/DDBJ whole genome shotgun (WGS) entry which is preliminary data.</text>
</comment>
<proteinExistence type="predicted"/>
<dbReference type="SUPFAM" id="SSF48452">
    <property type="entry name" value="TPR-like"/>
    <property type="match status" value="1"/>
</dbReference>
<evidence type="ECO:0008006" key="3">
    <source>
        <dbReference type="Google" id="ProtNLM"/>
    </source>
</evidence>
<dbReference type="EMBL" id="JMIR01000060">
    <property type="protein sequence ID" value="KEO80891.1"/>
    <property type="molecule type" value="Genomic_DNA"/>
</dbReference>
<dbReference type="Proteomes" id="UP000027931">
    <property type="component" value="Unassembled WGS sequence"/>
</dbReference>
<gene>
    <name evidence="1" type="ORF">EL26_23830</name>
</gene>
<organism evidence="1 2">
    <name type="scientific">Tumebacillus flagellatus</name>
    <dbReference type="NCBI Taxonomy" id="1157490"/>
    <lineage>
        <taxon>Bacteria</taxon>
        <taxon>Bacillati</taxon>
        <taxon>Bacillota</taxon>
        <taxon>Bacilli</taxon>
        <taxon>Bacillales</taxon>
        <taxon>Alicyclobacillaceae</taxon>
        <taxon>Tumebacillus</taxon>
    </lineage>
</organism>